<keyword evidence="2" id="KW-0472">Membrane</keyword>
<reference evidence="4 5" key="1">
    <citation type="journal article" date="2018" name="Nat. Biotechnol.">
        <title>A standardized bacterial taxonomy based on genome phylogeny substantially revises the tree of life.</title>
        <authorList>
            <person name="Parks D.H."/>
            <person name="Chuvochina M."/>
            <person name="Waite D.W."/>
            <person name="Rinke C."/>
            <person name="Skarshewski A."/>
            <person name="Chaumeil P.A."/>
            <person name="Hugenholtz P."/>
        </authorList>
    </citation>
    <scope>NUCLEOTIDE SEQUENCE [LARGE SCALE GENOMIC DNA]</scope>
    <source>
        <strain evidence="4">UBA10227</strain>
    </source>
</reference>
<evidence type="ECO:0000313" key="5">
    <source>
        <dbReference type="Proteomes" id="UP000263268"/>
    </source>
</evidence>
<sequence length="479" mass="52130">MDTGLNDVTKTVRFTERETKEALTQSKKYYKDLETSINEVEKELKELERVKKSGDWAEQMKASKAFDKAKERLDRLRQALQGADDDVKDLTSQVDKFNQKSEKWTDLATGINQGVELIQKATDGLSFSVDVANLTTQVQRMTDLTGDALDDFVARSRNIAAVYDEDAQQIARAANAMTKQNGGTFEENLALIEEGYKKGANANGDFLDQLKEYQPFIKQLGLDQSQAIALIAKAGKKGIFSDKAIDGLKEGNLSLREMGKTQIDALAGVGLKPEDIVGKTPYEAIKLITSQMKDATPQARQLILADIFKGAGEDAGLEFIEGLGSMDLDITKLPSVEQAGAGIKGFFSDISTWAGQTFGNVGIYAQELSPMIQLVAGAIPIVQSLSKVTWLQTVATKALTIGTKLLGLTILGTPIGWIIAGIAALVGVVVYAWNKFEGFREIIFKGWEALKLFGTVIKDYVLNRIKGLLTGISGIGKAL</sequence>
<dbReference type="Proteomes" id="UP000263268">
    <property type="component" value="Unassembled WGS sequence"/>
</dbReference>
<evidence type="ECO:0000256" key="1">
    <source>
        <dbReference type="SAM" id="Coils"/>
    </source>
</evidence>
<evidence type="ECO:0000259" key="3">
    <source>
        <dbReference type="Pfam" id="PF10145"/>
    </source>
</evidence>
<name>A0A3D6BQM6_9FLAO</name>
<evidence type="ECO:0000313" key="4">
    <source>
        <dbReference type="EMBL" id="HCY81541.1"/>
    </source>
</evidence>
<comment type="caution">
    <text evidence="4">The sequence shown here is derived from an EMBL/GenBank/DDBJ whole genome shotgun (WGS) entry which is preliminary data.</text>
</comment>
<feature type="domain" description="Phage tail tape measure protein" evidence="3">
    <location>
        <begin position="129"/>
        <end position="308"/>
    </location>
</feature>
<protein>
    <recommendedName>
        <fullName evidence="3">Phage tail tape measure protein domain-containing protein</fullName>
    </recommendedName>
</protein>
<evidence type="ECO:0000256" key="2">
    <source>
        <dbReference type="SAM" id="Phobius"/>
    </source>
</evidence>
<dbReference type="AlphaFoldDB" id="A0A3D6BQM6"/>
<dbReference type="InterPro" id="IPR010090">
    <property type="entry name" value="Phage_tape_meas"/>
</dbReference>
<feature type="non-terminal residue" evidence="4">
    <location>
        <position position="479"/>
    </location>
</feature>
<dbReference type="EMBL" id="DPRK01000128">
    <property type="protein sequence ID" value="HCY81541.1"/>
    <property type="molecule type" value="Genomic_DNA"/>
</dbReference>
<feature type="transmembrane region" description="Helical" evidence="2">
    <location>
        <begin position="405"/>
        <end position="433"/>
    </location>
</feature>
<proteinExistence type="predicted"/>
<gene>
    <name evidence="4" type="ORF">DHV22_08055</name>
</gene>
<keyword evidence="2" id="KW-1133">Transmembrane helix</keyword>
<dbReference type="Pfam" id="PF10145">
    <property type="entry name" value="PhageMin_Tail"/>
    <property type="match status" value="1"/>
</dbReference>
<feature type="coiled-coil region" evidence="1">
    <location>
        <begin position="23"/>
        <end position="100"/>
    </location>
</feature>
<accession>A0A3D6BQM6</accession>
<keyword evidence="1" id="KW-0175">Coiled coil</keyword>
<keyword evidence="2" id="KW-0812">Transmembrane</keyword>
<organism evidence="4 5">
    <name type="scientific">Xanthomarina gelatinilytica</name>
    <dbReference type="NCBI Taxonomy" id="1137281"/>
    <lineage>
        <taxon>Bacteria</taxon>
        <taxon>Pseudomonadati</taxon>
        <taxon>Bacteroidota</taxon>
        <taxon>Flavobacteriia</taxon>
        <taxon>Flavobacteriales</taxon>
        <taxon>Flavobacteriaceae</taxon>
        <taxon>Xanthomarina</taxon>
    </lineage>
</organism>